<evidence type="ECO:0000313" key="1">
    <source>
        <dbReference type="EMBL" id="GAI34711.1"/>
    </source>
</evidence>
<organism evidence="1">
    <name type="scientific">marine sediment metagenome</name>
    <dbReference type="NCBI Taxonomy" id="412755"/>
    <lineage>
        <taxon>unclassified sequences</taxon>
        <taxon>metagenomes</taxon>
        <taxon>ecological metagenomes</taxon>
    </lineage>
</organism>
<comment type="caution">
    <text evidence="1">The sequence shown here is derived from an EMBL/GenBank/DDBJ whole genome shotgun (WGS) entry which is preliminary data.</text>
</comment>
<sequence>LVVKHYTSCNDVKHKEKDKGVFDSPGEVQKHGKRYQVKEDMYIAVSLDSRNYQASSFCF</sequence>
<dbReference type="EMBL" id="BARV01032496">
    <property type="protein sequence ID" value="GAI34711.1"/>
    <property type="molecule type" value="Genomic_DNA"/>
</dbReference>
<name>X1NWW2_9ZZZZ</name>
<accession>X1NWW2</accession>
<gene>
    <name evidence="1" type="ORF">S06H3_51228</name>
</gene>
<protein>
    <submittedName>
        <fullName evidence="1">Uncharacterized protein</fullName>
    </submittedName>
</protein>
<proteinExistence type="predicted"/>
<reference evidence="1" key="1">
    <citation type="journal article" date="2014" name="Front. Microbiol.">
        <title>High frequency of phylogenetically diverse reductive dehalogenase-homologous genes in deep subseafloor sedimentary metagenomes.</title>
        <authorList>
            <person name="Kawai M."/>
            <person name="Futagami T."/>
            <person name="Toyoda A."/>
            <person name="Takaki Y."/>
            <person name="Nishi S."/>
            <person name="Hori S."/>
            <person name="Arai W."/>
            <person name="Tsubouchi T."/>
            <person name="Morono Y."/>
            <person name="Uchiyama I."/>
            <person name="Ito T."/>
            <person name="Fujiyama A."/>
            <person name="Inagaki F."/>
            <person name="Takami H."/>
        </authorList>
    </citation>
    <scope>NUCLEOTIDE SEQUENCE</scope>
    <source>
        <strain evidence="1">Expedition CK06-06</strain>
    </source>
</reference>
<dbReference type="AlphaFoldDB" id="X1NWW2"/>
<feature type="non-terminal residue" evidence="1">
    <location>
        <position position="1"/>
    </location>
</feature>